<evidence type="ECO:0000313" key="2">
    <source>
        <dbReference type="Proteomes" id="UP000263753"/>
    </source>
</evidence>
<evidence type="ECO:0008006" key="3">
    <source>
        <dbReference type="Google" id="ProtNLM"/>
    </source>
</evidence>
<dbReference type="Gene3D" id="3.30.565.40">
    <property type="entry name" value="Fervidobacterium nodosum Rt17-B1 like"/>
    <property type="match status" value="1"/>
</dbReference>
<gene>
    <name evidence="1" type="ORF">CDG60_03410</name>
</gene>
<protein>
    <recommendedName>
        <fullName evidence="3">DUF3298 domain-containing protein</fullName>
    </recommendedName>
</protein>
<dbReference type="Proteomes" id="UP000263753">
    <property type="component" value="Chromosome"/>
</dbReference>
<dbReference type="AlphaFoldDB" id="A0A3B7LUV1"/>
<accession>A0A3B7LUV1</accession>
<dbReference type="EMBL" id="CP032134">
    <property type="protein sequence ID" value="AXY55724.1"/>
    <property type="molecule type" value="Genomic_DNA"/>
</dbReference>
<evidence type="ECO:0000313" key="1">
    <source>
        <dbReference type="EMBL" id="AXY55724.1"/>
    </source>
</evidence>
<name>A0A3B7LUV1_9GAMM</name>
<reference evidence="2" key="1">
    <citation type="submission" date="2018-09" db="EMBL/GenBank/DDBJ databases">
        <title>The complete genome of Acinetobacter sp. strain WCHAc010005.</title>
        <authorList>
            <person name="Hu Y."/>
            <person name="Long H."/>
            <person name="Feng Y."/>
            <person name="Zong Z."/>
        </authorList>
    </citation>
    <scope>NUCLEOTIDE SEQUENCE [LARGE SCALE GENOMIC DNA]</scope>
    <source>
        <strain evidence="2">WCHAc010005</strain>
    </source>
</reference>
<dbReference type="KEGG" id="achi:CDG60_03410"/>
<dbReference type="RefSeq" id="WP_087513738.1">
    <property type="nucleotide sequence ID" value="NZ_CP032134.1"/>
</dbReference>
<proteinExistence type="predicted"/>
<dbReference type="PROSITE" id="PS51257">
    <property type="entry name" value="PROKAR_LIPOPROTEIN"/>
    <property type="match status" value="1"/>
</dbReference>
<organism evidence="1 2">
    <name type="scientific">Acinetobacter chinensis</name>
    <dbReference type="NCBI Taxonomy" id="2004650"/>
    <lineage>
        <taxon>Bacteria</taxon>
        <taxon>Pseudomonadati</taxon>
        <taxon>Pseudomonadota</taxon>
        <taxon>Gammaproteobacteria</taxon>
        <taxon>Moraxellales</taxon>
        <taxon>Moraxellaceae</taxon>
        <taxon>Acinetobacter</taxon>
    </lineage>
</organism>
<sequence length="272" mass="31470">MKWNVSFCSVLIISLISLSGCDSSGKDGQKNTAVKDEVQQDKAEVLPYLNIQEQPAQIALPFCESKNCIDIDIQTVKTQDSWLNEWIAKNQATVIQNQIGLKQSMTLQQAVNAYVKKSDTWQNEFSANKPYALNMYTRVAYQRNQYLLLQLGVDTQQEDIKVKERYYFFVADRKNKKSVTLLESIKPEQQTALNTYIQTAYQKWLKEQKADIRKEAPAKLYWGQSDWFFDQEGLGLHFRTSEIVKDGTQLDIYLTKAQTQQVLKADVYQNMF</sequence>